<comment type="similarity">
    <text evidence="3">Belongs to the class-V pyridoxal-phosphate-dependent aminotransferase family. NifS/IscS subfamily.</text>
</comment>
<dbReference type="InterPro" id="IPR000192">
    <property type="entry name" value="Aminotrans_V_dom"/>
</dbReference>
<evidence type="ECO:0000259" key="11">
    <source>
        <dbReference type="Pfam" id="PF00266"/>
    </source>
</evidence>
<dbReference type="PANTHER" id="PTHR11601:SF34">
    <property type="entry name" value="CYSTEINE DESULFURASE"/>
    <property type="match status" value="1"/>
</dbReference>
<dbReference type="Gene3D" id="3.90.1150.10">
    <property type="entry name" value="Aspartate Aminotransferase, domain 1"/>
    <property type="match status" value="1"/>
</dbReference>
<dbReference type="InterPro" id="IPR015424">
    <property type="entry name" value="PyrdxlP-dep_Trfase"/>
</dbReference>
<dbReference type="PIRSF" id="PIRSF005572">
    <property type="entry name" value="NifS"/>
    <property type="match status" value="1"/>
</dbReference>
<dbReference type="InterPro" id="IPR015421">
    <property type="entry name" value="PyrdxlP-dep_Trfase_major"/>
</dbReference>
<evidence type="ECO:0000256" key="4">
    <source>
        <dbReference type="ARBA" id="ARBA00012239"/>
    </source>
</evidence>
<gene>
    <name evidence="12" type="primary">iscS_3</name>
    <name evidence="12" type="ORF">MFFC18_50810</name>
</gene>
<evidence type="ECO:0000313" key="13">
    <source>
        <dbReference type="Proteomes" id="UP000322214"/>
    </source>
</evidence>
<comment type="cofactor">
    <cofactor evidence="1">
        <name>pyridoxal 5'-phosphate</name>
        <dbReference type="ChEBI" id="CHEBI:597326"/>
    </cofactor>
</comment>
<dbReference type="KEGG" id="mff:MFFC18_50810"/>
<evidence type="ECO:0000313" key="12">
    <source>
        <dbReference type="EMBL" id="QEG25157.1"/>
    </source>
</evidence>
<keyword evidence="5 12" id="KW-0808">Transferase</keyword>
<reference evidence="12 13" key="1">
    <citation type="submission" date="2019-08" db="EMBL/GenBank/DDBJ databases">
        <title>Deep-cultivation of Planctomycetes and their phenomic and genomic characterization uncovers novel biology.</title>
        <authorList>
            <person name="Wiegand S."/>
            <person name="Jogler M."/>
            <person name="Boedeker C."/>
            <person name="Pinto D."/>
            <person name="Vollmers J."/>
            <person name="Rivas-Marin E."/>
            <person name="Kohn T."/>
            <person name="Peeters S.H."/>
            <person name="Heuer A."/>
            <person name="Rast P."/>
            <person name="Oberbeckmann S."/>
            <person name="Bunk B."/>
            <person name="Jeske O."/>
            <person name="Meyerdierks A."/>
            <person name="Storesund J.E."/>
            <person name="Kallscheuer N."/>
            <person name="Luecker S."/>
            <person name="Lage O.M."/>
            <person name="Pohl T."/>
            <person name="Merkel B.J."/>
            <person name="Hornburger P."/>
            <person name="Mueller R.-W."/>
            <person name="Bruemmer F."/>
            <person name="Labrenz M."/>
            <person name="Spormann A.M."/>
            <person name="Op den Camp H."/>
            <person name="Overmann J."/>
            <person name="Amann R."/>
            <person name="Jetten M.S.M."/>
            <person name="Mascher T."/>
            <person name="Medema M.H."/>
            <person name="Devos D.P."/>
            <person name="Kaster A.-K."/>
            <person name="Ovreas L."/>
            <person name="Rohde M."/>
            <person name="Galperin M.Y."/>
            <person name="Jogler C."/>
        </authorList>
    </citation>
    <scope>NUCLEOTIDE SEQUENCE [LARGE SCALE GENOMIC DNA]</scope>
    <source>
        <strain evidence="12 13">FC18</strain>
    </source>
</reference>
<dbReference type="AlphaFoldDB" id="A0A5B9PEL0"/>
<accession>A0A5B9PEL0</accession>
<evidence type="ECO:0000256" key="5">
    <source>
        <dbReference type="ARBA" id="ARBA00022679"/>
    </source>
</evidence>
<evidence type="ECO:0000256" key="6">
    <source>
        <dbReference type="ARBA" id="ARBA00022723"/>
    </source>
</evidence>
<dbReference type="GO" id="GO:0046872">
    <property type="term" value="F:metal ion binding"/>
    <property type="evidence" value="ECO:0007669"/>
    <property type="project" value="UniProtKB-KW"/>
</dbReference>
<dbReference type="EMBL" id="CP042912">
    <property type="protein sequence ID" value="QEG25157.1"/>
    <property type="molecule type" value="Genomic_DNA"/>
</dbReference>
<keyword evidence="7" id="KW-0663">Pyridoxal phosphate</keyword>
<evidence type="ECO:0000256" key="9">
    <source>
        <dbReference type="ARBA" id="ARBA00023014"/>
    </source>
</evidence>
<protein>
    <recommendedName>
        <fullName evidence="4">cysteine desulfurase</fullName>
        <ecNumber evidence="4">2.8.1.7</ecNumber>
    </recommendedName>
</protein>
<proteinExistence type="inferred from homology"/>
<dbReference type="GO" id="GO:0051536">
    <property type="term" value="F:iron-sulfur cluster binding"/>
    <property type="evidence" value="ECO:0007669"/>
    <property type="project" value="UniProtKB-KW"/>
</dbReference>
<dbReference type="STRING" id="980251.GCA_001642875_03882"/>
<dbReference type="RefSeq" id="WP_157665221.1">
    <property type="nucleotide sequence ID" value="NZ_CP042912.1"/>
</dbReference>
<name>A0A5B9PEL0_9BACT</name>
<keyword evidence="6" id="KW-0479">Metal-binding</keyword>
<evidence type="ECO:0000256" key="10">
    <source>
        <dbReference type="ARBA" id="ARBA00050776"/>
    </source>
</evidence>
<dbReference type="Pfam" id="PF00266">
    <property type="entry name" value="Aminotran_5"/>
    <property type="match status" value="1"/>
</dbReference>
<keyword evidence="9" id="KW-0411">Iron-sulfur</keyword>
<keyword evidence="8" id="KW-0408">Iron</keyword>
<dbReference type="Gene3D" id="3.40.640.10">
    <property type="entry name" value="Type I PLP-dependent aspartate aminotransferase-like (Major domain)"/>
    <property type="match status" value="1"/>
</dbReference>
<evidence type="ECO:0000256" key="7">
    <source>
        <dbReference type="ARBA" id="ARBA00022898"/>
    </source>
</evidence>
<sequence>MPLKYPIFLDHCSTTPVDESVLEAMLPYFREQFGNPGTSHPDLGGVAQRAVRKAREQVADLLVCHPNEIIWTSGATESNNLAIFGFTGTLAANKRHLITQVTEHSAVLEPLRSLEKAGWKVSYLPVDNSGLINVDQLKREISSDTALVSIMWGNNEIGTIQDVNAIGDVCREAGVPWHCDAAQTVGKVEIDLSEVHAEFLTVSAHKIYGPKGAGALYIRDLSKRNDIAPQLLGGEQEKGVRSGTLNVPGIVGLGHACELAARNMEIWNQRIRSLREQFERQILDGLNKVKINGNDFRLPHISNLSFDGIENEDALTMMPELVASTGSACHTASFQPSHVLKALGSNTEECSLRFGFGKDNTAEEVDAAVGLVIEAIKSCRALTQESSGVCSSDSKD</sequence>
<dbReference type="FunFam" id="3.40.640.10:FF:000084">
    <property type="entry name" value="IscS-like cysteine desulfurase"/>
    <property type="match status" value="1"/>
</dbReference>
<comment type="function">
    <text evidence="2">Catalyzes the removal of elemental sulfur atoms from cysteine to produce alanine. Seems to participate in the biosynthesis of the nitrogenase metalloclusters by providing the inorganic sulfur required for the Fe-S core formation.</text>
</comment>
<dbReference type="InterPro" id="IPR016454">
    <property type="entry name" value="Cysteine_dSase"/>
</dbReference>
<evidence type="ECO:0000256" key="3">
    <source>
        <dbReference type="ARBA" id="ARBA00006490"/>
    </source>
</evidence>
<evidence type="ECO:0000256" key="1">
    <source>
        <dbReference type="ARBA" id="ARBA00001933"/>
    </source>
</evidence>
<dbReference type="EC" id="2.8.1.7" evidence="4"/>
<dbReference type="GO" id="GO:0031071">
    <property type="term" value="F:cysteine desulfurase activity"/>
    <property type="evidence" value="ECO:0007669"/>
    <property type="project" value="UniProtKB-EC"/>
</dbReference>
<dbReference type="Gene3D" id="1.10.260.50">
    <property type="match status" value="1"/>
</dbReference>
<dbReference type="InterPro" id="IPR015422">
    <property type="entry name" value="PyrdxlP-dep_Trfase_small"/>
</dbReference>
<feature type="domain" description="Aminotransferase class V" evidence="11">
    <location>
        <begin position="7"/>
        <end position="367"/>
    </location>
</feature>
<organism evidence="12 13">
    <name type="scientific">Mariniblastus fucicola</name>
    <dbReference type="NCBI Taxonomy" id="980251"/>
    <lineage>
        <taxon>Bacteria</taxon>
        <taxon>Pseudomonadati</taxon>
        <taxon>Planctomycetota</taxon>
        <taxon>Planctomycetia</taxon>
        <taxon>Pirellulales</taxon>
        <taxon>Pirellulaceae</taxon>
        <taxon>Mariniblastus</taxon>
    </lineage>
</organism>
<evidence type="ECO:0000256" key="2">
    <source>
        <dbReference type="ARBA" id="ARBA00003120"/>
    </source>
</evidence>
<keyword evidence="13" id="KW-1185">Reference proteome</keyword>
<dbReference type="Proteomes" id="UP000322214">
    <property type="component" value="Chromosome"/>
</dbReference>
<evidence type="ECO:0000256" key="8">
    <source>
        <dbReference type="ARBA" id="ARBA00023004"/>
    </source>
</evidence>
<comment type="catalytic activity">
    <reaction evidence="10">
        <text>(sulfur carrier)-H + L-cysteine = (sulfur carrier)-SH + L-alanine</text>
        <dbReference type="Rhea" id="RHEA:43892"/>
        <dbReference type="Rhea" id="RHEA-COMP:14737"/>
        <dbReference type="Rhea" id="RHEA-COMP:14739"/>
        <dbReference type="ChEBI" id="CHEBI:29917"/>
        <dbReference type="ChEBI" id="CHEBI:35235"/>
        <dbReference type="ChEBI" id="CHEBI:57972"/>
        <dbReference type="ChEBI" id="CHEBI:64428"/>
        <dbReference type="EC" id="2.8.1.7"/>
    </reaction>
</comment>
<dbReference type="SUPFAM" id="SSF53383">
    <property type="entry name" value="PLP-dependent transferases"/>
    <property type="match status" value="1"/>
</dbReference>
<dbReference type="PANTHER" id="PTHR11601">
    <property type="entry name" value="CYSTEINE DESULFURYLASE FAMILY MEMBER"/>
    <property type="match status" value="1"/>
</dbReference>